<feature type="region of interest" description="Disordered" evidence="1">
    <location>
        <begin position="1"/>
        <end position="81"/>
    </location>
</feature>
<evidence type="ECO:0000256" key="1">
    <source>
        <dbReference type="SAM" id="MobiDB-lite"/>
    </source>
</evidence>
<dbReference type="Proteomes" id="UP000030848">
    <property type="component" value="Unassembled WGS sequence"/>
</dbReference>
<dbReference type="EMBL" id="JRZE01000006">
    <property type="protein sequence ID" value="KHF43612.1"/>
    <property type="molecule type" value="Genomic_DNA"/>
</dbReference>
<protein>
    <submittedName>
        <fullName evidence="2">Uncharacterized protein</fullName>
    </submittedName>
</protein>
<reference evidence="2 3" key="1">
    <citation type="submission" date="2014-10" db="EMBL/GenBank/DDBJ databases">
        <title>Genome sequence of Micropolyspora internatus JCM3315.</title>
        <authorList>
            <person name="Shin S.-K."/>
            <person name="Yi H."/>
        </authorList>
    </citation>
    <scope>NUCLEOTIDE SEQUENCE [LARGE SCALE GENOMIC DNA]</scope>
    <source>
        <strain evidence="2 3">JCM 3315</strain>
    </source>
</reference>
<sequence>MGYRLPRNDTSDGAEDDELAVPRECITSTPARTHDHRNRRSPSPTSPRPTPEHLFLTPKAYRGGSPGQPDFPIADHRDHPT</sequence>
<gene>
    <name evidence="2" type="ORF">MINT15_38140</name>
</gene>
<feature type="compositionally biased region" description="Basic and acidic residues" evidence="1">
    <location>
        <begin position="1"/>
        <end position="10"/>
    </location>
</feature>
<dbReference type="AlphaFoldDB" id="A0A837D859"/>
<organism evidence="2 3">
    <name type="scientific">Saccharomonospora viridis</name>
    <dbReference type="NCBI Taxonomy" id="1852"/>
    <lineage>
        <taxon>Bacteria</taxon>
        <taxon>Bacillati</taxon>
        <taxon>Actinomycetota</taxon>
        <taxon>Actinomycetes</taxon>
        <taxon>Pseudonocardiales</taxon>
        <taxon>Pseudonocardiaceae</taxon>
        <taxon>Saccharomonospora</taxon>
    </lineage>
</organism>
<comment type="caution">
    <text evidence="2">The sequence shown here is derived from an EMBL/GenBank/DDBJ whole genome shotgun (WGS) entry which is preliminary data.</text>
</comment>
<accession>A0A837D859</accession>
<proteinExistence type="predicted"/>
<evidence type="ECO:0000313" key="2">
    <source>
        <dbReference type="EMBL" id="KHF43612.1"/>
    </source>
</evidence>
<evidence type="ECO:0000313" key="3">
    <source>
        <dbReference type="Proteomes" id="UP000030848"/>
    </source>
</evidence>
<name>A0A837D859_9PSEU</name>